<reference evidence="1 2" key="1">
    <citation type="submission" date="2015-07" db="EMBL/GenBank/DDBJ databases">
        <title>Draft Genome Sequence of Streptomyces antibioticus, IMRU 3720 reveals insights in the evolution of actinomycin biosynthetic gene clusters in Streptomyces.</title>
        <authorList>
            <person name="Crnovcic I."/>
            <person name="Ruckert C."/>
            <person name="Kalinowksi J."/>
            <person name="Keller U."/>
        </authorList>
    </citation>
    <scope>NUCLEOTIDE SEQUENCE [LARGE SCALE GENOMIC DNA]</scope>
    <source>
        <strain evidence="1 2">DSM 41481</strain>
    </source>
</reference>
<evidence type="ECO:0000313" key="2">
    <source>
        <dbReference type="Proteomes" id="UP000190306"/>
    </source>
</evidence>
<proteinExistence type="predicted"/>
<sequence length="59" mass="6363">MITHAARKKPLIVARTGWAEAREVRAGRGIRTCLSAVEPDEKCAAPQAPAHSNVIRGED</sequence>
<organism evidence="1 2">
    <name type="scientific">Streptomyces antibioticus</name>
    <dbReference type="NCBI Taxonomy" id="1890"/>
    <lineage>
        <taxon>Bacteria</taxon>
        <taxon>Bacillati</taxon>
        <taxon>Actinomycetota</taxon>
        <taxon>Actinomycetes</taxon>
        <taxon>Kitasatosporales</taxon>
        <taxon>Streptomycetaceae</taxon>
        <taxon>Streptomyces</taxon>
    </lineage>
</organism>
<gene>
    <name evidence="1" type="ORF">AFM16_36315</name>
</gene>
<name>A0ABX3LC32_STRAT</name>
<dbReference type="EMBL" id="LHQL01000014">
    <property type="protein sequence ID" value="OOQ48063.1"/>
    <property type="molecule type" value="Genomic_DNA"/>
</dbReference>
<dbReference type="Proteomes" id="UP000190306">
    <property type="component" value="Chromosome"/>
</dbReference>
<comment type="caution">
    <text evidence="1">The sequence shown here is derived from an EMBL/GenBank/DDBJ whole genome shotgun (WGS) entry which is preliminary data.</text>
</comment>
<evidence type="ECO:0000313" key="1">
    <source>
        <dbReference type="EMBL" id="OOQ48063.1"/>
    </source>
</evidence>
<keyword evidence="2" id="KW-1185">Reference proteome</keyword>
<accession>A0ABX3LC32</accession>
<protein>
    <submittedName>
        <fullName evidence="1">Uncharacterized protein</fullName>
    </submittedName>
</protein>